<comment type="caution">
    <text evidence="2">The sequence shown here is derived from an EMBL/GenBank/DDBJ whole genome shotgun (WGS) entry which is preliminary data.</text>
</comment>
<feature type="domain" description="Calcineurin-like phosphoesterase" evidence="1">
    <location>
        <begin position="35"/>
        <end position="159"/>
    </location>
</feature>
<sequence length="218" mass="24704">MIQQECNHPLYSQFDLNEKLAIISGTPFLLIKQSKTLVFGDLHFGQEYAIGLLDCDVSTEKSILAEYLLRTISDIRKTITIDNLVLNGDIKHEIFGTNGQEINSLQYFLNDSRVADLQITLIKGNHDVLLRQSLRHIQHNNITICDNICEPPICIFHGHEDNSNTECEIIILSHEHPSFIFRGNNFEKVRIMAFVTLKSKTNTDIVILPPANFISSGV</sequence>
<gene>
    <name evidence="2" type="ORF">LCGC14_3152410</name>
</gene>
<reference evidence="2" key="1">
    <citation type="journal article" date="2015" name="Nature">
        <title>Complex archaea that bridge the gap between prokaryotes and eukaryotes.</title>
        <authorList>
            <person name="Spang A."/>
            <person name="Saw J.H."/>
            <person name="Jorgensen S.L."/>
            <person name="Zaremba-Niedzwiedzka K."/>
            <person name="Martijn J."/>
            <person name="Lind A.E."/>
            <person name="van Eijk R."/>
            <person name="Schleper C."/>
            <person name="Guy L."/>
            <person name="Ettema T.J."/>
        </authorList>
    </citation>
    <scope>NUCLEOTIDE SEQUENCE</scope>
</reference>
<dbReference type="GO" id="GO:0016787">
    <property type="term" value="F:hydrolase activity"/>
    <property type="evidence" value="ECO:0007669"/>
    <property type="project" value="InterPro"/>
</dbReference>
<protein>
    <recommendedName>
        <fullName evidence="1">Calcineurin-like phosphoesterase domain-containing protein</fullName>
    </recommendedName>
</protein>
<dbReference type="InterPro" id="IPR029052">
    <property type="entry name" value="Metallo-depent_PP-like"/>
</dbReference>
<dbReference type="PANTHER" id="PTHR39323">
    <property type="entry name" value="BLR1149 PROTEIN"/>
    <property type="match status" value="1"/>
</dbReference>
<dbReference type="SUPFAM" id="SSF56300">
    <property type="entry name" value="Metallo-dependent phosphatases"/>
    <property type="match status" value="1"/>
</dbReference>
<dbReference type="EMBL" id="LAZR01069433">
    <property type="protein sequence ID" value="KKK47711.1"/>
    <property type="molecule type" value="Genomic_DNA"/>
</dbReference>
<accession>A0A0F8YI32</accession>
<name>A0A0F8YI32_9ZZZZ</name>
<dbReference type="InterPro" id="IPR004843">
    <property type="entry name" value="Calcineurin-like_PHP"/>
</dbReference>
<dbReference type="PANTHER" id="PTHR39323:SF1">
    <property type="entry name" value="BLR1149 PROTEIN"/>
    <property type="match status" value="1"/>
</dbReference>
<feature type="non-terminal residue" evidence="2">
    <location>
        <position position="218"/>
    </location>
</feature>
<dbReference type="Pfam" id="PF00149">
    <property type="entry name" value="Metallophos"/>
    <property type="match status" value="1"/>
</dbReference>
<proteinExistence type="predicted"/>
<organism evidence="2">
    <name type="scientific">marine sediment metagenome</name>
    <dbReference type="NCBI Taxonomy" id="412755"/>
    <lineage>
        <taxon>unclassified sequences</taxon>
        <taxon>metagenomes</taxon>
        <taxon>ecological metagenomes</taxon>
    </lineage>
</organism>
<dbReference type="AlphaFoldDB" id="A0A0F8YI32"/>
<dbReference type="Gene3D" id="3.60.21.10">
    <property type="match status" value="1"/>
</dbReference>
<evidence type="ECO:0000313" key="2">
    <source>
        <dbReference type="EMBL" id="KKK47711.1"/>
    </source>
</evidence>
<evidence type="ECO:0000259" key="1">
    <source>
        <dbReference type="Pfam" id="PF00149"/>
    </source>
</evidence>